<dbReference type="PANTHER" id="PTHR13031">
    <property type="entry name" value="RIBONUCLEASE P SUBUNIT P30"/>
    <property type="match status" value="1"/>
</dbReference>
<dbReference type="PANTHER" id="PTHR13031:SF0">
    <property type="entry name" value="RIBONUCLEASE P PROTEIN SUBUNIT P30"/>
    <property type="match status" value="1"/>
</dbReference>
<comment type="subcellular location">
    <subcellularLocation>
        <location evidence="1">Nucleus</location>
    </subcellularLocation>
</comment>
<dbReference type="HOGENOM" id="CLU_048451_1_1_1"/>
<evidence type="ECO:0000313" key="5">
    <source>
        <dbReference type="EMBL" id="EOO00488.1"/>
    </source>
</evidence>
<accession>R8BM81</accession>
<dbReference type="SUPFAM" id="SSF89550">
    <property type="entry name" value="PHP domain-like"/>
    <property type="match status" value="1"/>
</dbReference>
<dbReference type="Gene3D" id="3.20.20.140">
    <property type="entry name" value="Metal-dependent hydrolases"/>
    <property type="match status" value="1"/>
</dbReference>
<comment type="similarity">
    <text evidence="2">Belongs to the eukaryotic/archaeal RNase P protein component 3 family.</text>
</comment>
<feature type="compositionally biased region" description="Basic and acidic residues" evidence="4">
    <location>
        <begin position="254"/>
        <end position="285"/>
    </location>
</feature>
<evidence type="ECO:0000313" key="6">
    <source>
        <dbReference type="Proteomes" id="UP000014074"/>
    </source>
</evidence>
<evidence type="ECO:0000256" key="3">
    <source>
        <dbReference type="ARBA" id="ARBA00022694"/>
    </source>
</evidence>
<sequence length="335" mass="35679">MLYDLNISWSPSTKIADLEKILRFSSSLGYDVVAINHTIGAPIPSQIVNSIPQLTPPPKSHPQPQSSNTPSPSSSLPATLRRVTVLVADPATNHRLPALAAAYDILAVRPTTEKGFQAACTSITEASLISLDLTAFFPFHFRPKPVMAAVNRGVRFEICYAQALTGDARARANFIANTISLVRASKGRGLVVSSEARAPLSVRAPADVINLMAVWGLATERGTEALGVNPRGVVVNEGIKRRGFRGVIDIVETPGKDANDTSGERTDEGNAGEGKDTTRKDKVSGADKNQVPVIGSKRKDKADGGDDTGKSPQQTMSKRQAKKMRIASMNAASQS</sequence>
<dbReference type="GeneID" id="19324416"/>
<feature type="compositionally biased region" description="Low complexity" evidence="4">
    <location>
        <begin position="62"/>
        <end position="76"/>
    </location>
</feature>
<keyword evidence="6" id="KW-1185">Reference proteome</keyword>
<dbReference type="eggNOG" id="KOG2363">
    <property type="taxonomic scope" value="Eukaryota"/>
</dbReference>
<dbReference type="InterPro" id="IPR002738">
    <property type="entry name" value="RNase_P_p30"/>
</dbReference>
<feature type="compositionally biased region" description="Basic and acidic residues" evidence="4">
    <location>
        <begin position="300"/>
        <end position="309"/>
    </location>
</feature>
<organism evidence="5 6">
    <name type="scientific">Phaeoacremonium minimum (strain UCR-PA7)</name>
    <name type="common">Esca disease fungus</name>
    <name type="synonym">Togninia minima</name>
    <dbReference type="NCBI Taxonomy" id="1286976"/>
    <lineage>
        <taxon>Eukaryota</taxon>
        <taxon>Fungi</taxon>
        <taxon>Dikarya</taxon>
        <taxon>Ascomycota</taxon>
        <taxon>Pezizomycotina</taxon>
        <taxon>Sordariomycetes</taxon>
        <taxon>Sordariomycetidae</taxon>
        <taxon>Togniniales</taxon>
        <taxon>Togniniaceae</taxon>
        <taxon>Phaeoacremonium</taxon>
    </lineage>
</organism>
<name>R8BM81_PHAM7</name>
<dbReference type="GO" id="GO:0005655">
    <property type="term" value="C:nucleolar ribonuclease P complex"/>
    <property type="evidence" value="ECO:0007669"/>
    <property type="project" value="TreeGrafter"/>
</dbReference>
<dbReference type="GO" id="GO:0008033">
    <property type="term" value="P:tRNA processing"/>
    <property type="evidence" value="ECO:0007669"/>
    <property type="project" value="UniProtKB-KW"/>
</dbReference>
<dbReference type="Proteomes" id="UP000014074">
    <property type="component" value="Unassembled WGS sequence"/>
</dbReference>
<feature type="region of interest" description="Disordered" evidence="4">
    <location>
        <begin position="253"/>
        <end position="335"/>
    </location>
</feature>
<dbReference type="KEGG" id="tmn:UCRPA7_4009"/>
<evidence type="ECO:0000256" key="2">
    <source>
        <dbReference type="ARBA" id="ARBA00007331"/>
    </source>
</evidence>
<dbReference type="RefSeq" id="XP_007914757.1">
    <property type="nucleotide sequence ID" value="XM_007916566.1"/>
</dbReference>
<gene>
    <name evidence="5" type="ORF">UCRPA7_4009</name>
</gene>
<reference evidence="6" key="1">
    <citation type="journal article" date="2013" name="Genome Announc.">
        <title>Draft genome sequence of the ascomycete Phaeoacremonium aleophilum strain UCR-PA7, a causal agent of the esca disease complex in grapevines.</title>
        <authorList>
            <person name="Blanco-Ulate B."/>
            <person name="Rolshausen P."/>
            <person name="Cantu D."/>
        </authorList>
    </citation>
    <scope>NUCLEOTIDE SEQUENCE [LARGE SCALE GENOMIC DNA]</scope>
    <source>
        <strain evidence="6">UCR-PA7</strain>
    </source>
</reference>
<dbReference type="OrthoDB" id="17948at2759"/>
<dbReference type="Pfam" id="PF01876">
    <property type="entry name" value="RNase_P_p30"/>
    <property type="match status" value="1"/>
</dbReference>
<dbReference type="AlphaFoldDB" id="R8BM81"/>
<dbReference type="GO" id="GO:0003723">
    <property type="term" value="F:RNA binding"/>
    <property type="evidence" value="ECO:0007669"/>
    <property type="project" value="TreeGrafter"/>
</dbReference>
<proteinExistence type="inferred from homology"/>
<protein>
    <submittedName>
        <fullName evidence="5">Putative rnase p subunit p30 protein</fullName>
    </submittedName>
</protein>
<evidence type="ECO:0000256" key="4">
    <source>
        <dbReference type="SAM" id="MobiDB-lite"/>
    </source>
</evidence>
<keyword evidence="3" id="KW-0819">tRNA processing</keyword>
<evidence type="ECO:0000256" key="1">
    <source>
        <dbReference type="ARBA" id="ARBA00004123"/>
    </source>
</evidence>
<feature type="region of interest" description="Disordered" evidence="4">
    <location>
        <begin position="50"/>
        <end position="76"/>
    </location>
</feature>
<dbReference type="InterPro" id="IPR016195">
    <property type="entry name" value="Pol/histidinol_Pase-like"/>
</dbReference>
<dbReference type="EMBL" id="KB933081">
    <property type="protein sequence ID" value="EOO00488.1"/>
    <property type="molecule type" value="Genomic_DNA"/>
</dbReference>